<gene>
    <name evidence="3" type="ORF">C9F02_16885</name>
</gene>
<name>A0A659QGH8_SALET</name>
<evidence type="ECO:0000256" key="1">
    <source>
        <dbReference type="RuleBase" id="RU364089"/>
    </source>
</evidence>
<dbReference type="PANTHER" id="PTHR12994:SF17">
    <property type="entry name" value="LD30995P"/>
    <property type="match status" value="1"/>
</dbReference>
<dbReference type="GO" id="GO:0006508">
    <property type="term" value="P:proteolysis"/>
    <property type="evidence" value="ECO:0007669"/>
    <property type="project" value="UniProtKB-KW"/>
</dbReference>
<keyword evidence="1" id="KW-0224">Dipeptidase</keyword>
<dbReference type="EC" id="3.4.-.-" evidence="1"/>
<accession>A0A659QGH8</accession>
<reference evidence="3 4" key="1">
    <citation type="submission" date="2018-03" db="EMBL/GenBank/DDBJ databases">
        <title>Non-Typhoidal Salmonella genome sequencing and assembly.</title>
        <authorList>
            <person name="Matchawe C."/>
        </authorList>
    </citation>
    <scope>NUCLEOTIDE SEQUENCE [LARGE SCALE GENOMIC DNA]</scope>
    <source>
        <strain evidence="3 4">31evb</strain>
    </source>
</reference>
<organism evidence="3 4">
    <name type="scientific">Salmonella enterica subsp. enterica serovar Wilhelmsburg</name>
    <dbReference type="NCBI Taxonomy" id="1960126"/>
    <lineage>
        <taxon>Bacteria</taxon>
        <taxon>Pseudomonadati</taxon>
        <taxon>Pseudomonadota</taxon>
        <taxon>Gammaproteobacteria</taxon>
        <taxon>Enterobacterales</taxon>
        <taxon>Enterobacteriaceae</taxon>
        <taxon>Salmonella</taxon>
    </lineage>
</organism>
<dbReference type="PANTHER" id="PTHR12994">
    <property type="entry name" value="SECERNIN"/>
    <property type="match status" value="1"/>
</dbReference>
<dbReference type="EMBL" id="PYKG01000131">
    <property type="protein sequence ID" value="TGC84699.1"/>
    <property type="molecule type" value="Genomic_DNA"/>
</dbReference>
<dbReference type="InterPro" id="IPR005322">
    <property type="entry name" value="Peptidase_C69"/>
</dbReference>
<comment type="catalytic activity">
    <reaction evidence="1">
        <text>an L-aminoacyl-L-amino acid + H2O = 2 an L-alpha-amino acid</text>
        <dbReference type="Rhea" id="RHEA:48940"/>
        <dbReference type="ChEBI" id="CHEBI:15377"/>
        <dbReference type="ChEBI" id="CHEBI:59869"/>
        <dbReference type="ChEBI" id="CHEBI:77460"/>
    </reaction>
</comment>
<evidence type="ECO:0000313" key="3">
    <source>
        <dbReference type="EMBL" id="TGC84699.1"/>
    </source>
</evidence>
<feature type="chain" id="PRO_5024961632" description="Dipeptidase" evidence="2">
    <location>
        <begin position="20"/>
        <end position="115"/>
    </location>
</feature>
<dbReference type="Proteomes" id="UP000297846">
    <property type="component" value="Unassembled WGS sequence"/>
</dbReference>
<dbReference type="RefSeq" id="WP_210114381.1">
    <property type="nucleotide sequence ID" value="NZ_PYKG01000131.1"/>
</dbReference>
<feature type="non-terminal residue" evidence="3">
    <location>
        <position position="115"/>
    </location>
</feature>
<keyword evidence="1" id="KW-0645">Protease</keyword>
<protein>
    <recommendedName>
        <fullName evidence="1">Dipeptidase</fullName>
        <ecNumber evidence="1">3.4.-.-</ecNumber>
    </recommendedName>
</protein>
<evidence type="ECO:0000313" key="4">
    <source>
        <dbReference type="Proteomes" id="UP000297846"/>
    </source>
</evidence>
<dbReference type="GO" id="GO:0016805">
    <property type="term" value="F:dipeptidase activity"/>
    <property type="evidence" value="ECO:0007669"/>
    <property type="project" value="UniProtKB-KW"/>
</dbReference>
<dbReference type="GO" id="GO:0070004">
    <property type="term" value="F:cysteine-type exopeptidase activity"/>
    <property type="evidence" value="ECO:0007669"/>
    <property type="project" value="InterPro"/>
</dbReference>
<dbReference type="Gene3D" id="3.60.60.10">
    <property type="entry name" value="Penicillin V Acylase, Chain A"/>
    <property type="match status" value="1"/>
</dbReference>
<comment type="caution">
    <text evidence="3">The sequence shown here is derived from an EMBL/GenBank/DDBJ whole genome shotgun (WGS) entry which is preliminary data.</text>
</comment>
<evidence type="ECO:0000256" key="2">
    <source>
        <dbReference type="SAM" id="SignalP"/>
    </source>
</evidence>
<sequence length="115" mass="12452">MKKYLAFAVTLLGMGKVIACTTLLVGNQASADGSFIIARNEDGSANNAKHKVIHPVAFHQQGEYKAHRNNFSWPLPETAMRYTAIHDFDTNDNAMGEAGFNSAGVGMSATETIYN</sequence>
<dbReference type="AlphaFoldDB" id="A0A659QGH8"/>
<comment type="similarity">
    <text evidence="1">Belongs to the peptidase C69 family.</text>
</comment>
<keyword evidence="1" id="KW-0378">Hydrolase</keyword>
<keyword evidence="2" id="KW-0732">Signal</keyword>
<dbReference type="Pfam" id="PF03577">
    <property type="entry name" value="Peptidase_C69"/>
    <property type="match status" value="1"/>
</dbReference>
<proteinExistence type="inferred from homology"/>
<feature type="signal peptide" evidence="2">
    <location>
        <begin position="1"/>
        <end position="19"/>
    </location>
</feature>